<comment type="pathway">
    <text evidence="10">Porphyrin-containing compound metabolism; heme A biosynthesis; heme A from heme O: step 1/1.</text>
</comment>
<sequence>MVVVGGITRLTRSGLSMTDWRPQGKRWPRNDAEWEAEFDRWKQFPEYQRLYKGSSIPFSMEDFKGIFFWEWFHRMMGRSIGVIYGVPLAYFWARGRIPRSLAPTLGGLLLAGGSQGLVGWWMVRSGLDSKQVEAIDGGIPTVSPYRLAAHLTCAFGIFSVLLHTSLGILQPRVAEAVALPSLRPLQQRVRGLALLVGVTAISGAFVAGRQAGFAFNTFPLMEGRLVPEGYMELRPLYRNFFESVPSVQLHHRALALTTLASVSGVWVWVQAMPLPPQLRLATDLLLLAAWGQVGLGVATLVNCVPVHLGSAHQAGALSLFSVVLFTLHSCRAPAQAGKLAARIGQRVAVA</sequence>
<dbReference type="InterPro" id="IPR003780">
    <property type="entry name" value="COX15/CtaA_fam"/>
</dbReference>
<dbReference type="InterPro" id="IPR023754">
    <property type="entry name" value="HemeA_Synthase_type2"/>
</dbReference>
<evidence type="ECO:0000313" key="13">
    <source>
        <dbReference type="EnsemblProtists" id="EOD36849"/>
    </source>
</evidence>
<organism evidence="13 14">
    <name type="scientific">Emiliania huxleyi (strain CCMP1516)</name>
    <dbReference type="NCBI Taxonomy" id="280463"/>
    <lineage>
        <taxon>Eukaryota</taxon>
        <taxon>Haptista</taxon>
        <taxon>Haptophyta</taxon>
        <taxon>Prymnesiophyceae</taxon>
        <taxon>Isochrysidales</taxon>
        <taxon>Noelaerhabdaceae</taxon>
        <taxon>Emiliania</taxon>
    </lineage>
</organism>
<dbReference type="GO" id="GO:0120547">
    <property type="term" value="F:heme A synthase activity"/>
    <property type="evidence" value="ECO:0007669"/>
    <property type="project" value="UniProtKB-EC"/>
</dbReference>
<accession>A0A0D3KM64</accession>
<dbReference type="Pfam" id="PF02628">
    <property type="entry name" value="COX15-CtaA"/>
    <property type="match status" value="1"/>
</dbReference>
<evidence type="ECO:0000256" key="8">
    <source>
        <dbReference type="ARBA" id="ARBA00023133"/>
    </source>
</evidence>
<evidence type="ECO:0000256" key="2">
    <source>
        <dbReference type="ARBA" id="ARBA00004141"/>
    </source>
</evidence>
<dbReference type="GO" id="GO:0046872">
    <property type="term" value="F:metal ion binding"/>
    <property type="evidence" value="ECO:0007669"/>
    <property type="project" value="UniProtKB-KW"/>
</dbReference>
<dbReference type="GO" id="GO:0016653">
    <property type="term" value="F:oxidoreductase activity, acting on NAD(P)H, heme protein as acceptor"/>
    <property type="evidence" value="ECO:0007669"/>
    <property type="project" value="TreeGrafter"/>
</dbReference>
<evidence type="ECO:0000256" key="6">
    <source>
        <dbReference type="ARBA" id="ARBA00023002"/>
    </source>
</evidence>
<evidence type="ECO:0000256" key="5">
    <source>
        <dbReference type="ARBA" id="ARBA00022989"/>
    </source>
</evidence>
<comment type="catalytic activity">
    <reaction evidence="11">
        <text>Fe(II)-heme o + 2 A + H2O = Fe(II)-heme a + 2 AH2</text>
        <dbReference type="Rhea" id="RHEA:63388"/>
        <dbReference type="ChEBI" id="CHEBI:13193"/>
        <dbReference type="ChEBI" id="CHEBI:15377"/>
        <dbReference type="ChEBI" id="CHEBI:17499"/>
        <dbReference type="ChEBI" id="CHEBI:60530"/>
        <dbReference type="ChEBI" id="CHEBI:61715"/>
        <dbReference type="EC" id="1.17.99.9"/>
    </reaction>
    <physiologicalReaction direction="left-to-right" evidence="11">
        <dbReference type="Rhea" id="RHEA:63389"/>
    </physiologicalReaction>
</comment>
<reference evidence="14" key="1">
    <citation type="journal article" date="2013" name="Nature">
        <title>Pan genome of the phytoplankton Emiliania underpins its global distribution.</title>
        <authorList>
            <person name="Read B.A."/>
            <person name="Kegel J."/>
            <person name="Klute M.J."/>
            <person name="Kuo A."/>
            <person name="Lefebvre S.C."/>
            <person name="Maumus F."/>
            <person name="Mayer C."/>
            <person name="Miller J."/>
            <person name="Monier A."/>
            <person name="Salamov A."/>
            <person name="Young J."/>
            <person name="Aguilar M."/>
            <person name="Claverie J.M."/>
            <person name="Frickenhaus S."/>
            <person name="Gonzalez K."/>
            <person name="Herman E.K."/>
            <person name="Lin Y.C."/>
            <person name="Napier J."/>
            <person name="Ogata H."/>
            <person name="Sarno A.F."/>
            <person name="Shmutz J."/>
            <person name="Schroeder D."/>
            <person name="de Vargas C."/>
            <person name="Verret F."/>
            <person name="von Dassow P."/>
            <person name="Valentin K."/>
            <person name="Van de Peer Y."/>
            <person name="Wheeler G."/>
            <person name="Dacks J.B."/>
            <person name="Delwiche C.F."/>
            <person name="Dyhrman S.T."/>
            <person name="Glockner G."/>
            <person name="John U."/>
            <person name="Richards T."/>
            <person name="Worden A.Z."/>
            <person name="Zhang X."/>
            <person name="Grigoriev I.V."/>
            <person name="Allen A.E."/>
            <person name="Bidle K."/>
            <person name="Borodovsky M."/>
            <person name="Bowler C."/>
            <person name="Brownlee C."/>
            <person name="Cock J.M."/>
            <person name="Elias M."/>
            <person name="Gladyshev V.N."/>
            <person name="Groth M."/>
            <person name="Guda C."/>
            <person name="Hadaegh A."/>
            <person name="Iglesias-Rodriguez M.D."/>
            <person name="Jenkins J."/>
            <person name="Jones B.M."/>
            <person name="Lawson T."/>
            <person name="Leese F."/>
            <person name="Lindquist E."/>
            <person name="Lobanov A."/>
            <person name="Lomsadze A."/>
            <person name="Malik S.B."/>
            <person name="Marsh M.E."/>
            <person name="Mackinder L."/>
            <person name="Mock T."/>
            <person name="Mueller-Roeber B."/>
            <person name="Pagarete A."/>
            <person name="Parker M."/>
            <person name="Probert I."/>
            <person name="Quesneville H."/>
            <person name="Raines C."/>
            <person name="Rensing S.A."/>
            <person name="Riano-Pachon D.M."/>
            <person name="Richier S."/>
            <person name="Rokitta S."/>
            <person name="Shiraiwa Y."/>
            <person name="Soanes D.M."/>
            <person name="van der Giezen M."/>
            <person name="Wahlund T.M."/>
            <person name="Williams B."/>
            <person name="Wilson W."/>
            <person name="Wolfe G."/>
            <person name="Wurch L.L."/>
        </authorList>
    </citation>
    <scope>NUCLEOTIDE SEQUENCE</scope>
</reference>
<name>A0A0D3KM64_EMIH1</name>
<proteinExistence type="predicted"/>
<dbReference type="eggNOG" id="KOG2725">
    <property type="taxonomic scope" value="Eukaryota"/>
</dbReference>
<dbReference type="GO" id="GO:0006784">
    <property type="term" value="P:heme A biosynthetic process"/>
    <property type="evidence" value="ECO:0007669"/>
    <property type="project" value="InterPro"/>
</dbReference>
<keyword evidence="4" id="KW-0479">Metal-binding</keyword>
<dbReference type="KEGG" id="ehx:EMIHUDRAFT_415019"/>
<evidence type="ECO:0000256" key="9">
    <source>
        <dbReference type="ARBA" id="ARBA00023136"/>
    </source>
</evidence>
<dbReference type="PANTHER" id="PTHR23289">
    <property type="entry name" value="CYTOCHROME C OXIDASE ASSEMBLY PROTEIN COX15"/>
    <property type="match status" value="1"/>
</dbReference>
<comment type="subcellular location">
    <subcellularLocation>
        <location evidence="2">Membrane</location>
        <topology evidence="2">Multi-pass membrane protein</topology>
    </subcellularLocation>
</comment>
<feature type="transmembrane region" description="Helical" evidence="12">
    <location>
        <begin position="147"/>
        <end position="169"/>
    </location>
</feature>
<feature type="transmembrane region" description="Helical" evidence="12">
    <location>
        <begin position="189"/>
        <end position="208"/>
    </location>
</feature>
<feature type="transmembrane region" description="Helical" evidence="12">
    <location>
        <begin position="105"/>
        <end position="123"/>
    </location>
</feature>
<dbReference type="STRING" id="2903.R1FTL9"/>
<comment type="cofactor">
    <cofactor evidence="1">
        <name>heme b</name>
        <dbReference type="ChEBI" id="CHEBI:60344"/>
    </cofactor>
</comment>
<reference evidence="13" key="2">
    <citation type="submission" date="2024-10" db="UniProtKB">
        <authorList>
            <consortium name="EnsemblProtists"/>
        </authorList>
    </citation>
    <scope>IDENTIFICATION</scope>
</reference>
<dbReference type="Proteomes" id="UP000013827">
    <property type="component" value="Unassembled WGS sequence"/>
</dbReference>
<keyword evidence="9 12" id="KW-0472">Membrane</keyword>
<keyword evidence="6" id="KW-0560">Oxidoreductase</keyword>
<keyword evidence="3 12" id="KW-0812">Transmembrane</keyword>
<keyword evidence="14" id="KW-1185">Reference proteome</keyword>
<protein>
    <submittedName>
        <fullName evidence="13">Uncharacterized protein</fullName>
    </submittedName>
</protein>
<evidence type="ECO:0000256" key="4">
    <source>
        <dbReference type="ARBA" id="ARBA00022723"/>
    </source>
</evidence>
<dbReference type="GO" id="GO:0005743">
    <property type="term" value="C:mitochondrial inner membrane"/>
    <property type="evidence" value="ECO:0007669"/>
    <property type="project" value="TreeGrafter"/>
</dbReference>
<keyword evidence="5 12" id="KW-1133">Transmembrane helix</keyword>
<feature type="transmembrane region" description="Helical" evidence="12">
    <location>
        <begin position="75"/>
        <end position="93"/>
    </location>
</feature>
<dbReference type="RefSeq" id="XP_005789278.1">
    <property type="nucleotide sequence ID" value="XM_005789221.1"/>
</dbReference>
<evidence type="ECO:0000313" key="14">
    <source>
        <dbReference type="Proteomes" id="UP000013827"/>
    </source>
</evidence>
<evidence type="ECO:0000256" key="12">
    <source>
        <dbReference type="SAM" id="Phobius"/>
    </source>
</evidence>
<evidence type="ECO:0000256" key="10">
    <source>
        <dbReference type="ARBA" id="ARBA00044501"/>
    </source>
</evidence>
<dbReference type="EnsemblProtists" id="EOD36849">
    <property type="protein sequence ID" value="EOD36849"/>
    <property type="gene ID" value="EMIHUDRAFT_415019"/>
</dbReference>
<dbReference type="GeneID" id="17282119"/>
<dbReference type="HOGENOM" id="CLU_017627_0_0_1"/>
<keyword evidence="7" id="KW-0408">Iron</keyword>
<evidence type="ECO:0000256" key="7">
    <source>
        <dbReference type="ARBA" id="ARBA00023004"/>
    </source>
</evidence>
<evidence type="ECO:0000256" key="3">
    <source>
        <dbReference type="ARBA" id="ARBA00022692"/>
    </source>
</evidence>
<dbReference type="PaxDb" id="2903-EOD36849"/>
<keyword evidence="8" id="KW-0350">Heme biosynthesis</keyword>
<dbReference type="AlphaFoldDB" id="A0A0D3KM64"/>
<evidence type="ECO:0000256" key="11">
    <source>
        <dbReference type="ARBA" id="ARBA00048044"/>
    </source>
</evidence>
<dbReference type="OMA" id="AFVCYSW"/>
<evidence type="ECO:0000256" key="1">
    <source>
        <dbReference type="ARBA" id="ARBA00001970"/>
    </source>
</evidence>
<dbReference type="PANTHER" id="PTHR23289:SF2">
    <property type="entry name" value="CYTOCHROME C OXIDASE ASSEMBLY PROTEIN COX15 HOMOLOG"/>
    <property type="match status" value="1"/>
</dbReference>